<gene>
    <name evidence="4" type="ORF">M4V62_06630</name>
</gene>
<dbReference type="Gene3D" id="3.30.450.40">
    <property type="match status" value="1"/>
</dbReference>
<sequence>MASGATPEQLGEPLDRAREQGADAERLAQVERARTLALRVQELMSRQHSRQTGLAALIDTARELTRPYDLGSLLNVIARRARFLLGLDMAWLSIHAPTGGESVVHAADGHVSMVSVGMRVPTSGGLGNLVTERAAPVWTSDYLNEDEIPRTDTTHGAVRAEGLRAVLGVPLRRDATILGVLYVGHRQVRPFTADEITLMSSLGDLAAVAIEKAQRLGQAQEEVSELRLDASRAEDSFTSAQQLNLISTRLIDLVLCGGDLHALMNEAGELLKGTLLVRDPSGTNLTATHIPDLDEAELRKAAMGTRPGRKPVMTPSGTWVCPISAGEELLGTLILATDGPLDEQQTQIIALTAQVAAVSLLLQQSTSLAELQVRSEVFQDLIHGEQLSARQLDDRARRLAVDLSVPHVLVVARPESDPQGRGAFWASSYAHQRSGLKSVESDGIVLLLPGADAGATGRTVATEFTAALGHPVTVGSAGPVTSAKALSEAFQEAQRCLDALTALGSTGGAASSRELGFLGLLLSDEPNAGGFVSDTVGPVLEYDAQQGTELTRTLETYFSLGGSATRTADALHVHPNTVARRLERITELLGERWQDSTQRLEVQIALRLNRIRHTVRARGGGLPARR</sequence>
<feature type="region of interest" description="Disordered" evidence="2">
    <location>
        <begin position="1"/>
        <end position="22"/>
    </location>
</feature>
<feature type="domain" description="GAF" evidence="3">
    <location>
        <begin position="69"/>
        <end position="220"/>
    </location>
</feature>
<evidence type="ECO:0000256" key="2">
    <source>
        <dbReference type="SAM" id="MobiDB-lite"/>
    </source>
</evidence>
<keyword evidence="5" id="KW-1185">Reference proteome</keyword>
<evidence type="ECO:0000259" key="3">
    <source>
        <dbReference type="SMART" id="SM00065"/>
    </source>
</evidence>
<organism evidence="4 5">
    <name type="scientific">Streptomyces durmitorensis</name>
    <dbReference type="NCBI Taxonomy" id="319947"/>
    <lineage>
        <taxon>Bacteria</taxon>
        <taxon>Bacillati</taxon>
        <taxon>Actinomycetota</taxon>
        <taxon>Actinomycetes</taxon>
        <taxon>Kitasatosporales</taxon>
        <taxon>Streptomycetaceae</taxon>
        <taxon>Streptomyces</taxon>
    </lineage>
</organism>
<dbReference type="InterPro" id="IPR051448">
    <property type="entry name" value="CdaR-like_regulators"/>
</dbReference>
<feature type="compositionally biased region" description="Basic and acidic residues" evidence="2">
    <location>
        <begin position="13"/>
        <end position="22"/>
    </location>
</feature>
<dbReference type="Pfam" id="PF13556">
    <property type="entry name" value="HTH_30"/>
    <property type="match status" value="1"/>
</dbReference>
<dbReference type="Pfam" id="PF01590">
    <property type="entry name" value="GAF"/>
    <property type="match status" value="1"/>
</dbReference>
<accession>A0ABY4PLX0</accession>
<dbReference type="InterPro" id="IPR003018">
    <property type="entry name" value="GAF"/>
</dbReference>
<protein>
    <submittedName>
        <fullName evidence="4">Helix-turn-helix domain-containing protein</fullName>
    </submittedName>
</protein>
<dbReference type="PANTHER" id="PTHR33744:SF1">
    <property type="entry name" value="DNA-BINDING TRANSCRIPTIONAL ACTIVATOR ADER"/>
    <property type="match status" value="1"/>
</dbReference>
<dbReference type="SUPFAM" id="SSF55781">
    <property type="entry name" value="GAF domain-like"/>
    <property type="match status" value="1"/>
</dbReference>
<dbReference type="InterPro" id="IPR042070">
    <property type="entry name" value="PucR_C-HTH_sf"/>
</dbReference>
<name>A0ABY4PLX0_9ACTN</name>
<dbReference type="SMART" id="SM00065">
    <property type="entry name" value="GAF"/>
    <property type="match status" value="1"/>
</dbReference>
<evidence type="ECO:0000256" key="1">
    <source>
        <dbReference type="ARBA" id="ARBA00006754"/>
    </source>
</evidence>
<comment type="similarity">
    <text evidence="1">Belongs to the CdaR family.</text>
</comment>
<dbReference type="InterPro" id="IPR025736">
    <property type="entry name" value="PucR_C-HTH_dom"/>
</dbReference>
<dbReference type="InterPro" id="IPR029016">
    <property type="entry name" value="GAF-like_dom_sf"/>
</dbReference>
<dbReference type="PANTHER" id="PTHR33744">
    <property type="entry name" value="CARBOHYDRATE DIACID REGULATOR"/>
    <property type="match status" value="1"/>
</dbReference>
<dbReference type="Gene3D" id="1.10.10.2840">
    <property type="entry name" value="PucR C-terminal helix-turn-helix domain"/>
    <property type="match status" value="1"/>
</dbReference>
<proteinExistence type="inferred from homology"/>
<dbReference type="Proteomes" id="UP000829992">
    <property type="component" value="Chromosome"/>
</dbReference>
<dbReference type="Pfam" id="PF17853">
    <property type="entry name" value="GGDEF_2"/>
    <property type="match status" value="1"/>
</dbReference>
<evidence type="ECO:0000313" key="5">
    <source>
        <dbReference type="Proteomes" id="UP000829992"/>
    </source>
</evidence>
<dbReference type="InterPro" id="IPR041522">
    <property type="entry name" value="CdaR_GGDEF"/>
</dbReference>
<dbReference type="EMBL" id="CP097289">
    <property type="protein sequence ID" value="UQT54795.1"/>
    <property type="molecule type" value="Genomic_DNA"/>
</dbReference>
<reference evidence="4 5" key="1">
    <citation type="submission" date="2022-05" db="EMBL/GenBank/DDBJ databases">
        <authorList>
            <person name="Zhou X."/>
            <person name="Li K."/>
            <person name="Man Y."/>
        </authorList>
    </citation>
    <scope>NUCLEOTIDE SEQUENCE [LARGE SCALE GENOMIC DNA]</scope>
    <source>
        <strain evidence="4 5">MS405</strain>
    </source>
</reference>
<evidence type="ECO:0000313" key="4">
    <source>
        <dbReference type="EMBL" id="UQT54795.1"/>
    </source>
</evidence>